<comment type="caution">
    <text evidence="2">The sequence shown here is derived from an EMBL/GenBank/DDBJ whole genome shotgun (WGS) entry which is preliminary data.</text>
</comment>
<feature type="transmembrane region" description="Helical" evidence="1">
    <location>
        <begin position="9"/>
        <end position="28"/>
    </location>
</feature>
<keyword evidence="1" id="KW-1133">Transmembrane helix</keyword>
<keyword evidence="1" id="KW-0812">Transmembrane</keyword>
<keyword evidence="3" id="KW-1185">Reference proteome</keyword>
<accession>A0ABW4JK11</accession>
<dbReference type="EMBL" id="JBHUCX010000074">
    <property type="protein sequence ID" value="MFD1676666.1"/>
    <property type="molecule type" value="Genomic_DNA"/>
</dbReference>
<protein>
    <submittedName>
        <fullName evidence="2">Uncharacterized protein</fullName>
    </submittedName>
</protein>
<proteinExistence type="predicted"/>
<sequence>MKSTVGRNVMLIYICAVVILLVFLPNLIDFKAGFGHQLEHFLLFAAAAVFAYAVEKLRQAAIRRQPQEELTNQK</sequence>
<organism evidence="2 3">
    <name type="scientific">Alicyclobacillus fodiniaquatilis</name>
    <dbReference type="NCBI Taxonomy" id="1661150"/>
    <lineage>
        <taxon>Bacteria</taxon>
        <taxon>Bacillati</taxon>
        <taxon>Bacillota</taxon>
        <taxon>Bacilli</taxon>
        <taxon>Bacillales</taxon>
        <taxon>Alicyclobacillaceae</taxon>
        <taxon>Alicyclobacillus</taxon>
    </lineage>
</organism>
<feature type="transmembrane region" description="Helical" evidence="1">
    <location>
        <begin position="34"/>
        <end position="54"/>
    </location>
</feature>
<dbReference type="RefSeq" id="WP_377944573.1">
    <property type="nucleotide sequence ID" value="NZ_JBHUCX010000074.1"/>
</dbReference>
<dbReference type="Proteomes" id="UP001597079">
    <property type="component" value="Unassembled WGS sequence"/>
</dbReference>
<evidence type="ECO:0000313" key="2">
    <source>
        <dbReference type="EMBL" id="MFD1676666.1"/>
    </source>
</evidence>
<evidence type="ECO:0000256" key="1">
    <source>
        <dbReference type="SAM" id="Phobius"/>
    </source>
</evidence>
<reference evidence="3" key="1">
    <citation type="journal article" date="2019" name="Int. J. Syst. Evol. Microbiol.">
        <title>The Global Catalogue of Microorganisms (GCM) 10K type strain sequencing project: providing services to taxonomists for standard genome sequencing and annotation.</title>
        <authorList>
            <consortium name="The Broad Institute Genomics Platform"/>
            <consortium name="The Broad Institute Genome Sequencing Center for Infectious Disease"/>
            <person name="Wu L."/>
            <person name="Ma J."/>
        </authorList>
    </citation>
    <scope>NUCLEOTIDE SEQUENCE [LARGE SCALE GENOMIC DNA]</scope>
    <source>
        <strain evidence="3">CGMCC 1.12286</strain>
    </source>
</reference>
<gene>
    <name evidence="2" type="ORF">ACFSB2_18495</name>
</gene>
<name>A0ABW4JK11_9BACL</name>
<evidence type="ECO:0000313" key="3">
    <source>
        <dbReference type="Proteomes" id="UP001597079"/>
    </source>
</evidence>
<keyword evidence="1" id="KW-0472">Membrane</keyword>